<sequence>METTDKLEQEAQDALRHLRQGDPQGLARLVDLLGPRLLAFLQRLLGQASDAEDALQETFATLCAKAGQQNPEVGSVTGWIYRIARNQGLQMLRRRQAEGRALATPPPCSEPADPEAIIEQHLQLEEIDRALQAVPIDLRVPFLMRECLDLSYAQIAHLTDRSVNQVASDILRARQLLREYVRS</sequence>
<gene>
    <name evidence="8" type="ORF">OZSIB_3482</name>
</gene>
<dbReference type="InterPro" id="IPR013249">
    <property type="entry name" value="RNA_pol_sigma70_r4_t2"/>
</dbReference>
<dbReference type="GO" id="GO:0006352">
    <property type="term" value="P:DNA-templated transcription initiation"/>
    <property type="evidence" value="ECO:0007669"/>
    <property type="project" value="InterPro"/>
</dbReference>
<protein>
    <submittedName>
        <fullName evidence="8">Uncharacterized protein</fullName>
    </submittedName>
</protein>
<evidence type="ECO:0000256" key="3">
    <source>
        <dbReference type="ARBA" id="ARBA00023082"/>
    </source>
</evidence>
<organism evidence="8 9">
    <name type="scientific">Candidatus Ozemobacter sibiricus</name>
    <dbReference type="NCBI Taxonomy" id="2268124"/>
    <lineage>
        <taxon>Bacteria</taxon>
        <taxon>Candidatus Ozemobacteria</taxon>
        <taxon>Candidatus Ozemobacterales</taxon>
        <taxon>Candidatus Ozemobacteraceae</taxon>
        <taxon>Candidatus Ozemobacter</taxon>
    </lineage>
</organism>
<dbReference type="InterPro" id="IPR039425">
    <property type="entry name" value="RNA_pol_sigma-70-like"/>
</dbReference>
<dbReference type="EMBL" id="QOQW01000007">
    <property type="protein sequence ID" value="RCK80300.1"/>
    <property type="molecule type" value="Genomic_DNA"/>
</dbReference>
<dbReference type="Proteomes" id="UP000252355">
    <property type="component" value="Unassembled WGS sequence"/>
</dbReference>
<dbReference type="GO" id="GO:0003677">
    <property type="term" value="F:DNA binding"/>
    <property type="evidence" value="ECO:0007669"/>
    <property type="project" value="UniProtKB-KW"/>
</dbReference>
<evidence type="ECO:0000313" key="8">
    <source>
        <dbReference type="EMBL" id="RCK80300.1"/>
    </source>
</evidence>
<dbReference type="NCBIfam" id="TIGR02937">
    <property type="entry name" value="sigma70-ECF"/>
    <property type="match status" value="1"/>
</dbReference>
<dbReference type="InterPro" id="IPR036388">
    <property type="entry name" value="WH-like_DNA-bd_sf"/>
</dbReference>
<dbReference type="GO" id="GO:0016987">
    <property type="term" value="F:sigma factor activity"/>
    <property type="evidence" value="ECO:0007669"/>
    <property type="project" value="UniProtKB-KW"/>
</dbReference>
<name>A0A367ZQI4_9BACT</name>
<dbReference type="AlphaFoldDB" id="A0A367ZQI4"/>
<dbReference type="InterPro" id="IPR007627">
    <property type="entry name" value="RNA_pol_sigma70_r2"/>
</dbReference>
<evidence type="ECO:0000256" key="2">
    <source>
        <dbReference type="ARBA" id="ARBA00023015"/>
    </source>
</evidence>
<proteinExistence type="inferred from homology"/>
<dbReference type="SUPFAM" id="SSF88946">
    <property type="entry name" value="Sigma2 domain of RNA polymerase sigma factors"/>
    <property type="match status" value="1"/>
</dbReference>
<keyword evidence="2" id="KW-0805">Transcription regulation</keyword>
<dbReference type="InterPro" id="IPR014284">
    <property type="entry name" value="RNA_pol_sigma-70_dom"/>
</dbReference>
<accession>A0A367ZQI4</accession>
<dbReference type="Gene3D" id="1.10.1740.10">
    <property type="match status" value="1"/>
</dbReference>
<dbReference type="Gene3D" id="1.10.10.10">
    <property type="entry name" value="Winged helix-like DNA-binding domain superfamily/Winged helix DNA-binding domain"/>
    <property type="match status" value="1"/>
</dbReference>
<dbReference type="Pfam" id="PF08281">
    <property type="entry name" value="Sigma70_r4_2"/>
    <property type="match status" value="1"/>
</dbReference>
<dbReference type="InterPro" id="IPR013325">
    <property type="entry name" value="RNA_pol_sigma_r2"/>
</dbReference>
<keyword evidence="4" id="KW-0238">DNA-binding</keyword>
<dbReference type="Pfam" id="PF04542">
    <property type="entry name" value="Sigma70_r2"/>
    <property type="match status" value="1"/>
</dbReference>
<evidence type="ECO:0000256" key="1">
    <source>
        <dbReference type="ARBA" id="ARBA00010641"/>
    </source>
</evidence>
<comment type="similarity">
    <text evidence="1">Belongs to the sigma-70 factor family. ECF subfamily.</text>
</comment>
<keyword evidence="5" id="KW-0804">Transcription</keyword>
<evidence type="ECO:0000259" key="7">
    <source>
        <dbReference type="Pfam" id="PF08281"/>
    </source>
</evidence>
<feature type="domain" description="RNA polymerase sigma-70 region 2" evidence="6">
    <location>
        <begin position="29"/>
        <end position="96"/>
    </location>
</feature>
<evidence type="ECO:0000313" key="9">
    <source>
        <dbReference type="Proteomes" id="UP000252355"/>
    </source>
</evidence>
<feature type="domain" description="RNA polymerase sigma factor 70 region 4 type 2" evidence="7">
    <location>
        <begin position="125"/>
        <end position="177"/>
    </location>
</feature>
<dbReference type="PANTHER" id="PTHR43133:SF8">
    <property type="entry name" value="RNA POLYMERASE SIGMA FACTOR HI_1459-RELATED"/>
    <property type="match status" value="1"/>
</dbReference>
<evidence type="ECO:0000256" key="4">
    <source>
        <dbReference type="ARBA" id="ARBA00023125"/>
    </source>
</evidence>
<dbReference type="SUPFAM" id="SSF88659">
    <property type="entry name" value="Sigma3 and sigma4 domains of RNA polymerase sigma factors"/>
    <property type="match status" value="1"/>
</dbReference>
<dbReference type="PANTHER" id="PTHR43133">
    <property type="entry name" value="RNA POLYMERASE ECF-TYPE SIGMA FACTO"/>
    <property type="match status" value="1"/>
</dbReference>
<comment type="caution">
    <text evidence="8">The sequence shown here is derived from an EMBL/GenBank/DDBJ whole genome shotgun (WGS) entry which is preliminary data.</text>
</comment>
<evidence type="ECO:0000256" key="5">
    <source>
        <dbReference type="ARBA" id="ARBA00023163"/>
    </source>
</evidence>
<keyword evidence="3" id="KW-0731">Sigma factor</keyword>
<dbReference type="InterPro" id="IPR013324">
    <property type="entry name" value="RNA_pol_sigma_r3/r4-like"/>
</dbReference>
<reference evidence="8 9" key="1">
    <citation type="submission" date="2018-05" db="EMBL/GenBank/DDBJ databases">
        <title>A metagenomic window into the 2 km-deep terrestrial subsurface aquifer revealed taxonomically and functionally diverse microbial community comprising novel uncultured bacterial lineages.</title>
        <authorList>
            <person name="Kadnikov V.V."/>
            <person name="Mardanov A.V."/>
            <person name="Beletsky A.V."/>
            <person name="Banks D."/>
            <person name="Pimenov N.V."/>
            <person name="Frank Y.A."/>
            <person name="Karnachuk O.V."/>
            <person name="Ravin N.V."/>
        </authorList>
    </citation>
    <scope>NUCLEOTIDE SEQUENCE [LARGE SCALE GENOMIC DNA]</scope>
    <source>
        <strain evidence="8">BY5</strain>
    </source>
</reference>
<evidence type="ECO:0000259" key="6">
    <source>
        <dbReference type="Pfam" id="PF04542"/>
    </source>
</evidence>